<proteinExistence type="predicted"/>
<evidence type="ECO:0000259" key="2">
    <source>
        <dbReference type="Pfam" id="PF00496"/>
    </source>
</evidence>
<comment type="caution">
    <text evidence="3">The sequence shown here is derived from an EMBL/GenBank/DDBJ whole genome shotgun (WGS) entry which is preliminary data.</text>
</comment>
<dbReference type="SUPFAM" id="SSF53850">
    <property type="entry name" value="Periplasmic binding protein-like II"/>
    <property type="match status" value="1"/>
</dbReference>
<feature type="region of interest" description="Disordered" evidence="1">
    <location>
        <begin position="580"/>
        <end position="613"/>
    </location>
</feature>
<protein>
    <submittedName>
        <fullName evidence="3">DNA repair protein</fullName>
    </submittedName>
</protein>
<name>A0A2A2WPN9_9ACTN</name>
<dbReference type="GO" id="GO:0015833">
    <property type="term" value="P:peptide transport"/>
    <property type="evidence" value="ECO:0007669"/>
    <property type="project" value="TreeGrafter"/>
</dbReference>
<feature type="region of interest" description="Disordered" evidence="1">
    <location>
        <begin position="483"/>
        <end position="533"/>
    </location>
</feature>
<dbReference type="InterPro" id="IPR000914">
    <property type="entry name" value="SBP_5_dom"/>
</dbReference>
<sequence>MATKGASGRRRGTAVLAGVLSLVVVAGCVADPPPPTVVGEDRADGEAVSLSSGGVLLALDRVDPGFNPHLLADQGVDTDLVASLLLPSAFVPGPDGDPVLNRDLLVSAEPRPADPRTIRYTIDPQAQWTDGVPVAAEDFEYLWRQMTTQPGVVDPAGYEQIVEVRSGAGGKVVDVVFDSPPEDWHTLFADLLPGHILKDAPDGFQGAMDRLPAMSAGPYMVRVADIGRGEIEFVRNDRYWARAPELDQILVRRATGAGQLGAALRGGPGSLAMVAATPLAADVSATVPGVRSVTVDASAQLELGFNTIAPAVRDLAVRRGLAAAVDPEVVGRVVTGESDPGVTSYPFPPEAGATATADHGAVGRALGDAGFTRTGPRWERDGAPLSVTLGVEAEDDRALTAAFMLADQLRGAGIGARVWELDAVALYGDALPHGLVDAVVGWQRVDGRPEVAAVSRFACTPTATTIPATTGRTAPARSLTTVTSLVPPEPDTGATPTARVDPTATTGAPAPTTSTPSRTIGTSAPARASGVSGVCDPELDRALGLGDATGGPDLETAGDLVAEQALRIPLVRPALLLSGDGVEVTGTDPGGADAEPPMVSDVFDSAPTWRRTG</sequence>
<dbReference type="EMBL" id="NTGA01000017">
    <property type="protein sequence ID" value="PAY23157.1"/>
    <property type="molecule type" value="Genomic_DNA"/>
</dbReference>
<dbReference type="PANTHER" id="PTHR30290:SF65">
    <property type="entry name" value="MONOACYL PHOSPHATIDYLINOSITOL TETRAMANNOSIDE-BINDING PROTEIN LPQW-RELATED"/>
    <property type="match status" value="1"/>
</dbReference>
<dbReference type="PANTHER" id="PTHR30290">
    <property type="entry name" value="PERIPLASMIC BINDING COMPONENT OF ABC TRANSPORTER"/>
    <property type="match status" value="1"/>
</dbReference>
<feature type="compositionally biased region" description="Low complexity" evidence="1">
    <location>
        <begin position="502"/>
        <end position="519"/>
    </location>
</feature>
<dbReference type="GO" id="GO:1904680">
    <property type="term" value="F:peptide transmembrane transporter activity"/>
    <property type="evidence" value="ECO:0007669"/>
    <property type="project" value="TreeGrafter"/>
</dbReference>
<dbReference type="RefSeq" id="WP_095718351.1">
    <property type="nucleotide sequence ID" value="NZ_NTGA01000017.1"/>
</dbReference>
<reference evidence="4" key="1">
    <citation type="submission" date="2017-09" db="EMBL/GenBank/DDBJ databases">
        <authorList>
            <person name="Zhang Y."/>
            <person name="Huang X."/>
            <person name="Liu J."/>
            <person name="Lu L."/>
            <person name="Peng K."/>
        </authorList>
    </citation>
    <scope>NUCLEOTIDE SEQUENCE [LARGE SCALE GENOMIC DNA]</scope>
    <source>
        <strain evidence="4">S-XJ-1</strain>
    </source>
</reference>
<organism evidence="3 4">
    <name type="scientific">Dietzia natronolimnaea</name>
    <dbReference type="NCBI Taxonomy" id="161920"/>
    <lineage>
        <taxon>Bacteria</taxon>
        <taxon>Bacillati</taxon>
        <taxon>Actinomycetota</taxon>
        <taxon>Actinomycetes</taxon>
        <taxon>Mycobacteriales</taxon>
        <taxon>Dietziaceae</taxon>
        <taxon>Dietzia</taxon>
    </lineage>
</organism>
<dbReference type="CDD" id="cd08501">
    <property type="entry name" value="PBP2_Lpqw"/>
    <property type="match status" value="1"/>
</dbReference>
<dbReference type="AlphaFoldDB" id="A0A2A2WPN9"/>
<keyword evidence="4" id="KW-1185">Reference proteome</keyword>
<feature type="domain" description="Solute-binding protein family 5" evidence="2">
    <location>
        <begin position="113"/>
        <end position="443"/>
    </location>
</feature>
<evidence type="ECO:0000256" key="1">
    <source>
        <dbReference type="SAM" id="MobiDB-lite"/>
    </source>
</evidence>
<accession>A0A2A2WPN9</accession>
<dbReference type="Gene3D" id="3.90.76.10">
    <property type="entry name" value="Dipeptide-binding Protein, Domain 1"/>
    <property type="match status" value="1"/>
</dbReference>
<dbReference type="OrthoDB" id="9803988at2"/>
<dbReference type="PROSITE" id="PS51257">
    <property type="entry name" value="PROKAR_LIPOPROTEIN"/>
    <property type="match status" value="1"/>
</dbReference>
<dbReference type="InterPro" id="IPR039424">
    <property type="entry name" value="SBP_5"/>
</dbReference>
<evidence type="ECO:0000313" key="4">
    <source>
        <dbReference type="Proteomes" id="UP000218810"/>
    </source>
</evidence>
<gene>
    <name evidence="3" type="ORF">CEY15_10225</name>
</gene>
<dbReference type="Gene3D" id="3.10.105.10">
    <property type="entry name" value="Dipeptide-binding Protein, Domain 3"/>
    <property type="match status" value="1"/>
</dbReference>
<dbReference type="Proteomes" id="UP000218810">
    <property type="component" value="Unassembled WGS sequence"/>
</dbReference>
<dbReference type="Pfam" id="PF00496">
    <property type="entry name" value="SBP_bac_5"/>
    <property type="match status" value="1"/>
</dbReference>
<evidence type="ECO:0000313" key="3">
    <source>
        <dbReference type="EMBL" id="PAY23157.1"/>
    </source>
</evidence>